<feature type="non-terminal residue" evidence="2">
    <location>
        <position position="1"/>
    </location>
</feature>
<dbReference type="Proteomes" id="UP000605970">
    <property type="component" value="Unassembled WGS sequence"/>
</dbReference>
<dbReference type="EMBL" id="JABEBT010000046">
    <property type="protein sequence ID" value="KAF7635134.1"/>
    <property type="molecule type" value="Genomic_DNA"/>
</dbReference>
<dbReference type="Gene3D" id="6.10.250.3110">
    <property type="match status" value="1"/>
</dbReference>
<evidence type="ECO:0000313" key="2">
    <source>
        <dbReference type="EMBL" id="KAF7635134.1"/>
    </source>
</evidence>
<organism evidence="2 3">
    <name type="scientific">Meloidogyne graminicola</name>
    <dbReference type="NCBI Taxonomy" id="189291"/>
    <lineage>
        <taxon>Eukaryota</taxon>
        <taxon>Metazoa</taxon>
        <taxon>Ecdysozoa</taxon>
        <taxon>Nematoda</taxon>
        <taxon>Chromadorea</taxon>
        <taxon>Rhabditida</taxon>
        <taxon>Tylenchina</taxon>
        <taxon>Tylenchomorpha</taxon>
        <taxon>Tylenchoidea</taxon>
        <taxon>Meloidogynidae</taxon>
        <taxon>Meloidogyninae</taxon>
        <taxon>Meloidogyne</taxon>
    </lineage>
</organism>
<accession>A0A8S9ZNX6</accession>
<gene>
    <name evidence="2" type="ORF">Mgra_00005416</name>
</gene>
<evidence type="ECO:0000256" key="1">
    <source>
        <dbReference type="SAM" id="Coils"/>
    </source>
</evidence>
<dbReference type="OrthoDB" id="3549872at2759"/>
<dbReference type="AlphaFoldDB" id="A0A8S9ZNX6"/>
<feature type="coiled-coil region" evidence="1">
    <location>
        <begin position="10"/>
        <end position="163"/>
    </location>
</feature>
<feature type="coiled-coil region" evidence="1">
    <location>
        <begin position="201"/>
        <end position="228"/>
    </location>
</feature>
<protein>
    <submittedName>
        <fullName evidence="2">Uncharacterized protein</fullName>
    </submittedName>
</protein>
<evidence type="ECO:0000313" key="3">
    <source>
        <dbReference type="Proteomes" id="UP000605970"/>
    </source>
</evidence>
<keyword evidence="3" id="KW-1185">Reference proteome</keyword>
<sequence>GTMTEEYLENKKLIEKEFNLKEKLEKIKIENISLNKRIEISEKKELELKILETKLRSELNELRLQWKQTVKELENSQKELTELRIIKQEMEIQLKYFEKEINKFKGQIEALEMDRRRVDAIIKQTTLERNSLNKSLNNMERENSELQKHCRSLQSQVERLEQDGNERVEQIYKRKIINLEIELNKIGQQKKQIGKSFYSKRKIKESKINILERRLEQIQAELENERHKRK</sequence>
<name>A0A8S9ZNX6_9BILA</name>
<reference evidence="2" key="1">
    <citation type="journal article" date="2020" name="Ecol. Evol.">
        <title>Genome structure and content of the rice root-knot nematode (Meloidogyne graminicola).</title>
        <authorList>
            <person name="Phan N.T."/>
            <person name="Danchin E.G.J."/>
            <person name="Klopp C."/>
            <person name="Perfus-Barbeoch L."/>
            <person name="Kozlowski D.K."/>
            <person name="Koutsovoulos G.D."/>
            <person name="Lopez-Roques C."/>
            <person name="Bouchez O."/>
            <person name="Zahm M."/>
            <person name="Besnard G."/>
            <person name="Bellafiore S."/>
        </authorList>
    </citation>
    <scope>NUCLEOTIDE SEQUENCE</scope>
    <source>
        <strain evidence="2">VN-18</strain>
    </source>
</reference>
<keyword evidence="1" id="KW-0175">Coiled coil</keyword>
<proteinExistence type="predicted"/>
<comment type="caution">
    <text evidence="2">The sequence shown here is derived from an EMBL/GenBank/DDBJ whole genome shotgun (WGS) entry which is preliminary data.</text>
</comment>